<dbReference type="RefSeq" id="WP_091077204.1">
    <property type="nucleotide sequence ID" value="NZ_LT629799.1"/>
</dbReference>
<evidence type="ECO:0000256" key="1">
    <source>
        <dbReference type="ARBA" id="ARBA00004071"/>
    </source>
</evidence>
<dbReference type="PANTHER" id="PTHR10030:SF37">
    <property type="entry name" value="ALPHA-L-FUCOSIDASE-RELATED"/>
    <property type="match status" value="1"/>
</dbReference>
<comment type="similarity">
    <text evidence="2">Belongs to the glycosyl hydrolase 29 family.</text>
</comment>
<sequence length="459" mass="49744">MSAGAPTGSAFVPSTTVEQGDSPELWASLRRPLPDWYAGAKLGIFVHWGPYSVPAWAEPVGALGAVPEDEWFLHNAYAEWYWNTIRIEGSPAQRHHAEVHGGAPYDEFLDAWTAPDFDPAAWARLFAAAGAEYVVPTTKHHDGVALWDAPGTGARNTVHRGPRRDLVGEIAEAVRAEGMRFGVYYSGGLDWSVTDLPPHTTFDEVSSLRPTDAAYNLYAGAHVADLVRRYAPSVLWNDIDWPDSGKCGGPGSLHALFEAYYAAVPEGVVNDRWGDTHHDFVTSEYEHKREHEGDEPWEHNRGIGWSFGHNRVEDESQSLDARALARHLTDVVSRGGRLLLNVGPTAEGTLPPVQQRALEGLGRWMAGAKELLRMSTPVPVGTARSGEEPWTRWLAVPGALVAVLDADGTVPLDVDPSAVAAGDLSVANGSADVALEEGRLVARVTHSPDGPALLRLPVR</sequence>
<dbReference type="Pfam" id="PF01120">
    <property type="entry name" value="Alpha_L_fucos"/>
    <property type="match status" value="1"/>
</dbReference>
<organism evidence="8 9">
    <name type="scientific">Microlunatus sagamiharensis</name>
    <dbReference type="NCBI Taxonomy" id="546874"/>
    <lineage>
        <taxon>Bacteria</taxon>
        <taxon>Bacillati</taxon>
        <taxon>Actinomycetota</taxon>
        <taxon>Actinomycetes</taxon>
        <taxon>Propionibacteriales</taxon>
        <taxon>Propionibacteriaceae</taxon>
        <taxon>Microlunatus</taxon>
    </lineage>
</organism>
<dbReference type="SMART" id="SM00812">
    <property type="entry name" value="Alpha_L_fucos"/>
    <property type="match status" value="1"/>
</dbReference>
<keyword evidence="5" id="KW-0378">Hydrolase</keyword>
<dbReference type="InterPro" id="IPR016286">
    <property type="entry name" value="FUC_metazoa-typ"/>
</dbReference>
<evidence type="ECO:0000256" key="3">
    <source>
        <dbReference type="ARBA" id="ARBA00012662"/>
    </source>
</evidence>
<dbReference type="EMBL" id="LT629799">
    <property type="protein sequence ID" value="SDV01373.1"/>
    <property type="molecule type" value="Genomic_DNA"/>
</dbReference>
<evidence type="ECO:0000259" key="7">
    <source>
        <dbReference type="Pfam" id="PF01120"/>
    </source>
</evidence>
<dbReference type="EC" id="3.2.1.51" evidence="3"/>
<evidence type="ECO:0000313" key="9">
    <source>
        <dbReference type="Proteomes" id="UP000198825"/>
    </source>
</evidence>
<dbReference type="GO" id="GO:0004560">
    <property type="term" value="F:alpha-L-fucosidase activity"/>
    <property type="evidence" value="ECO:0007669"/>
    <property type="project" value="InterPro"/>
</dbReference>
<dbReference type="InterPro" id="IPR057739">
    <property type="entry name" value="Glyco_hydro_29_N"/>
</dbReference>
<dbReference type="PANTHER" id="PTHR10030">
    <property type="entry name" value="ALPHA-L-FUCOSIDASE"/>
    <property type="match status" value="1"/>
</dbReference>
<gene>
    <name evidence="8" type="ORF">SAMN04488544_3468</name>
</gene>
<keyword evidence="6" id="KW-0326">Glycosidase</keyword>
<comment type="function">
    <text evidence="1">Alpha-L-fucosidase is responsible for hydrolyzing the alpha-1,6-linked fucose joined to the reducing-end N-acetylglucosamine of the carbohydrate moieties of glycoproteins.</text>
</comment>
<evidence type="ECO:0000256" key="6">
    <source>
        <dbReference type="ARBA" id="ARBA00023295"/>
    </source>
</evidence>
<feature type="domain" description="Glycoside hydrolase family 29 N-terminal" evidence="7">
    <location>
        <begin position="23"/>
        <end position="366"/>
    </location>
</feature>
<evidence type="ECO:0000256" key="5">
    <source>
        <dbReference type="ARBA" id="ARBA00022801"/>
    </source>
</evidence>
<dbReference type="SUPFAM" id="SSF51445">
    <property type="entry name" value="(Trans)glycosidases"/>
    <property type="match status" value="1"/>
</dbReference>
<accession>A0A1H2N752</accession>
<protein>
    <recommendedName>
        <fullName evidence="3">alpha-L-fucosidase</fullName>
        <ecNumber evidence="3">3.2.1.51</ecNumber>
    </recommendedName>
</protein>
<dbReference type="STRING" id="546874.SAMN04488544_3468"/>
<keyword evidence="9" id="KW-1185">Reference proteome</keyword>
<dbReference type="PRINTS" id="PR00741">
    <property type="entry name" value="GLHYDRLASE29"/>
</dbReference>
<keyword evidence="4" id="KW-0732">Signal</keyword>
<proteinExistence type="inferred from homology"/>
<dbReference type="OrthoDB" id="5526311at2"/>
<dbReference type="Gene3D" id="3.20.20.80">
    <property type="entry name" value="Glycosidases"/>
    <property type="match status" value="1"/>
</dbReference>
<dbReference type="GO" id="GO:0006004">
    <property type="term" value="P:fucose metabolic process"/>
    <property type="evidence" value="ECO:0007669"/>
    <property type="project" value="InterPro"/>
</dbReference>
<dbReference type="AlphaFoldDB" id="A0A1H2N752"/>
<evidence type="ECO:0000256" key="2">
    <source>
        <dbReference type="ARBA" id="ARBA00007951"/>
    </source>
</evidence>
<evidence type="ECO:0000256" key="4">
    <source>
        <dbReference type="ARBA" id="ARBA00022729"/>
    </source>
</evidence>
<evidence type="ECO:0000313" key="8">
    <source>
        <dbReference type="EMBL" id="SDV01373.1"/>
    </source>
</evidence>
<reference evidence="9" key="1">
    <citation type="submission" date="2016-10" db="EMBL/GenBank/DDBJ databases">
        <authorList>
            <person name="Varghese N."/>
            <person name="Submissions S."/>
        </authorList>
    </citation>
    <scope>NUCLEOTIDE SEQUENCE [LARGE SCALE GENOMIC DNA]</scope>
    <source>
        <strain evidence="9">DSM 21743</strain>
    </source>
</reference>
<dbReference type="GO" id="GO:0005764">
    <property type="term" value="C:lysosome"/>
    <property type="evidence" value="ECO:0007669"/>
    <property type="project" value="TreeGrafter"/>
</dbReference>
<dbReference type="InterPro" id="IPR017853">
    <property type="entry name" value="GH"/>
</dbReference>
<dbReference type="GO" id="GO:0016139">
    <property type="term" value="P:glycoside catabolic process"/>
    <property type="evidence" value="ECO:0007669"/>
    <property type="project" value="TreeGrafter"/>
</dbReference>
<dbReference type="InterPro" id="IPR000933">
    <property type="entry name" value="Glyco_hydro_29"/>
</dbReference>
<dbReference type="Proteomes" id="UP000198825">
    <property type="component" value="Chromosome I"/>
</dbReference>
<name>A0A1H2N752_9ACTN</name>